<organism evidence="3 4">
    <name type="scientific">Zymoseptoria tritici (strain ST99CH_3D7)</name>
    <dbReference type="NCBI Taxonomy" id="1276538"/>
    <lineage>
        <taxon>Eukaryota</taxon>
        <taxon>Fungi</taxon>
        <taxon>Dikarya</taxon>
        <taxon>Ascomycota</taxon>
        <taxon>Pezizomycotina</taxon>
        <taxon>Dothideomycetes</taxon>
        <taxon>Dothideomycetidae</taxon>
        <taxon>Mycosphaerellales</taxon>
        <taxon>Mycosphaerellaceae</taxon>
        <taxon>Zymoseptoria</taxon>
    </lineage>
</organism>
<keyword evidence="2" id="KW-0732">Signal</keyword>
<sequence length="102" mass="9818">MKLTGASALAIFIAAAYAAPTGPPAAALEARVDGNANGYNPTPRPYIPSNGDKNPGHGGGGPLRALAARVAGPFPNNGSPPSHGGGGPLRALAARVAGNANG</sequence>
<proteinExistence type="predicted"/>
<protein>
    <submittedName>
        <fullName evidence="3">Uncharacterized protein</fullName>
    </submittedName>
</protein>
<evidence type="ECO:0000256" key="2">
    <source>
        <dbReference type="SAM" id="SignalP"/>
    </source>
</evidence>
<keyword evidence="4" id="KW-1185">Reference proteome</keyword>
<dbReference type="EMBL" id="LT853695">
    <property type="protein sequence ID" value="SMQ50244.1"/>
    <property type="molecule type" value="Genomic_DNA"/>
</dbReference>
<feature type="compositionally biased region" description="Low complexity" evidence="1">
    <location>
        <begin position="89"/>
        <end position="102"/>
    </location>
</feature>
<dbReference type="Proteomes" id="UP000215127">
    <property type="component" value="Chromosome 4"/>
</dbReference>
<evidence type="ECO:0000313" key="3">
    <source>
        <dbReference type="EMBL" id="SMQ50244.1"/>
    </source>
</evidence>
<feature type="region of interest" description="Disordered" evidence="1">
    <location>
        <begin position="33"/>
        <end position="102"/>
    </location>
</feature>
<gene>
    <name evidence="3" type="ORF">ZT3D7_G5397</name>
</gene>
<feature type="compositionally biased region" description="Low complexity" evidence="1">
    <location>
        <begin position="63"/>
        <end position="82"/>
    </location>
</feature>
<name>A0A1X7RS10_ZYMT9</name>
<dbReference type="AlphaFoldDB" id="A0A1X7RS10"/>
<reference evidence="3 4" key="1">
    <citation type="submission" date="2016-06" db="EMBL/GenBank/DDBJ databases">
        <authorList>
            <person name="Kjaerup R.B."/>
            <person name="Dalgaard T.S."/>
            <person name="Juul-Madsen H.R."/>
        </authorList>
    </citation>
    <scope>NUCLEOTIDE SEQUENCE [LARGE SCALE GENOMIC DNA]</scope>
</reference>
<accession>A0A1X7RS10</accession>
<evidence type="ECO:0000313" key="4">
    <source>
        <dbReference type="Proteomes" id="UP000215127"/>
    </source>
</evidence>
<feature type="chain" id="PRO_5012259592" evidence="2">
    <location>
        <begin position="19"/>
        <end position="102"/>
    </location>
</feature>
<evidence type="ECO:0000256" key="1">
    <source>
        <dbReference type="SAM" id="MobiDB-lite"/>
    </source>
</evidence>
<feature type="signal peptide" evidence="2">
    <location>
        <begin position="1"/>
        <end position="18"/>
    </location>
</feature>